<reference evidence="2 3" key="1">
    <citation type="journal article" date="2012" name="J. Bacteriol.">
        <title>Draft genome sequence of Streptomyces globisporus C-1027, which produces an antitumor antibiotic consisting of a nine-membered enediyne with a chromoprotein.</title>
        <authorList>
            <person name="Wang L."/>
            <person name="Wang S."/>
            <person name="He Q."/>
            <person name="Yu T."/>
            <person name="Li Q."/>
            <person name="Hong B."/>
        </authorList>
    </citation>
    <scope>NUCLEOTIDE SEQUENCE [LARGE SCALE GENOMIC DNA]</scope>
    <source>
        <strain evidence="2 3">C-1027</strain>
        <plasmid evidence="2 3">SGLP1</plasmid>
    </source>
</reference>
<sequence>MRVNRMTFNQSPPARGAATTVLDRRAESGPAPAAAGGYGGWEDEDNQRGYERDETDQVHQVVRRLTDDGDRRARAAGRHARRTYAEMAPGQTRQPVLQMTRQLTFAPSAPASQTGRTCTTCNGQGGKMIDTSGDGVSRQNWQSCAPCGGTGVAR</sequence>
<evidence type="ECO:0000313" key="2">
    <source>
        <dbReference type="EMBL" id="ALU98512.1"/>
    </source>
</evidence>
<keyword evidence="2" id="KW-0614">Plasmid</keyword>
<dbReference type="KEGG" id="sgb:WQO_34290"/>
<dbReference type="EMBL" id="CP013739">
    <property type="protein sequence ID" value="ALU98512.1"/>
    <property type="molecule type" value="Genomic_DNA"/>
</dbReference>
<feature type="compositionally biased region" description="Polar residues" evidence="1">
    <location>
        <begin position="1"/>
        <end position="12"/>
    </location>
</feature>
<evidence type="ECO:0000256" key="1">
    <source>
        <dbReference type="SAM" id="MobiDB-lite"/>
    </source>
</evidence>
<gene>
    <name evidence="2" type="ORF">WQO_34290</name>
</gene>
<feature type="compositionally biased region" description="Basic and acidic residues" evidence="1">
    <location>
        <begin position="46"/>
        <end position="57"/>
    </location>
</feature>
<evidence type="ECO:0000313" key="3">
    <source>
        <dbReference type="Proteomes" id="UP000064183"/>
    </source>
</evidence>
<organism evidence="2 3">
    <name type="scientific">Streptomyces globisporus C-1027</name>
    <dbReference type="NCBI Taxonomy" id="1172567"/>
    <lineage>
        <taxon>Bacteria</taxon>
        <taxon>Bacillati</taxon>
        <taxon>Actinomycetota</taxon>
        <taxon>Actinomycetes</taxon>
        <taxon>Kitasatosporales</taxon>
        <taxon>Streptomycetaceae</taxon>
        <taxon>Streptomyces</taxon>
    </lineage>
</organism>
<dbReference type="Proteomes" id="UP000064183">
    <property type="component" value="Plasmid SGLP1"/>
</dbReference>
<feature type="region of interest" description="Disordered" evidence="1">
    <location>
        <begin position="1"/>
        <end position="60"/>
    </location>
</feature>
<dbReference type="AlphaFoldDB" id="A0A0U2TBN0"/>
<proteinExistence type="predicted"/>
<accession>A0A0U2TBN0</accession>
<protein>
    <submittedName>
        <fullName evidence="2">Uncharacterized protein</fullName>
    </submittedName>
</protein>
<name>A0A0U2TBN0_STRGL</name>
<geneLocation type="plasmid" evidence="2 3">
    <name>SGLP1</name>
</geneLocation>